<accession>A0A834WQF5</accession>
<organism evidence="2 3">
    <name type="scientific">Senna tora</name>
    <dbReference type="NCBI Taxonomy" id="362788"/>
    <lineage>
        <taxon>Eukaryota</taxon>
        <taxon>Viridiplantae</taxon>
        <taxon>Streptophyta</taxon>
        <taxon>Embryophyta</taxon>
        <taxon>Tracheophyta</taxon>
        <taxon>Spermatophyta</taxon>
        <taxon>Magnoliopsida</taxon>
        <taxon>eudicotyledons</taxon>
        <taxon>Gunneridae</taxon>
        <taxon>Pentapetalae</taxon>
        <taxon>rosids</taxon>
        <taxon>fabids</taxon>
        <taxon>Fabales</taxon>
        <taxon>Fabaceae</taxon>
        <taxon>Caesalpinioideae</taxon>
        <taxon>Cassia clade</taxon>
        <taxon>Senna</taxon>
    </lineage>
</organism>
<keyword evidence="3" id="KW-1185">Reference proteome</keyword>
<feature type="region of interest" description="Disordered" evidence="1">
    <location>
        <begin position="1"/>
        <end position="26"/>
    </location>
</feature>
<comment type="caution">
    <text evidence="2">The sequence shown here is derived from an EMBL/GenBank/DDBJ whole genome shotgun (WGS) entry which is preliminary data.</text>
</comment>
<gene>
    <name evidence="2" type="ORF">G2W53_012076</name>
</gene>
<feature type="compositionally biased region" description="Polar residues" evidence="1">
    <location>
        <begin position="17"/>
        <end position="26"/>
    </location>
</feature>
<dbReference type="EMBL" id="JAAIUW010000005">
    <property type="protein sequence ID" value="KAF7829743.1"/>
    <property type="molecule type" value="Genomic_DNA"/>
</dbReference>
<sequence length="26" mass="2701">MTKQLTVPWTSPGPGSEVQQPNGGFG</sequence>
<dbReference type="AlphaFoldDB" id="A0A834WQF5"/>
<evidence type="ECO:0000313" key="2">
    <source>
        <dbReference type="EMBL" id="KAF7829743.1"/>
    </source>
</evidence>
<name>A0A834WQF5_9FABA</name>
<evidence type="ECO:0000313" key="3">
    <source>
        <dbReference type="Proteomes" id="UP000634136"/>
    </source>
</evidence>
<reference evidence="2" key="1">
    <citation type="submission" date="2020-09" db="EMBL/GenBank/DDBJ databases">
        <title>Genome-Enabled Discovery of Anthraquinone Biosynthesis in Senna tora.</title>
        <authorList>
            <person name="Kang S.-H."/>
            <person name="Pandey R.P."/>
            <person name="Lee C.-M."/>
            <person name="Sim J.-S."/>
            <person name="Jeong J.-T."/>
            <person name="Choi B.-S."/>
            <person name="Jung M."/>
            <person name="Ginzburg D."/>
            <person name="Zhao K."/>
            <person name="Won S.Y."/>
            <person name="Oh T.-J."/>
            <person name="Yu Y."/>
            <person name="Kim N.-H."/>
            <person name="Lee O.R."/>
            <person name="Lee T.-H."/>
            <person name="Bashyal P."/>
            <person name="Kim T.-S."/>
            <person name="Lee W.-H."/>
            <person name="Kawkins C."/>
            <person name="Kim C.-K."/>
            <person name="Kim J.S."/>
            <person name="Ahn B.O."/>
            <person name="Rhee S.Y."/>
            <person name="Sohng J.K."/>
        </authorList>
    </citation>
    <scope>NUCLEOTIDE SEQUENCE</scope>
    <source>
        <tissue evidence="2">Leaf</tissue>
    </source>
</reference>
<protein>
    <submittedName>
        <fullName evidence="2">Uncharacterized protein</fullName>
    </submittedName>
</protein>
<dbReference type="Proteomes" id="UP000634136">
    <property type="component" value="Unassembled WGS sequence"/>
</dbReference>
<proteinExistence type="predicted"/>
<evidence type="ECO:0000256" key="1">
    <source>
        <dbReference type="SAM" id="MobiDB-lite"/>
    </source>
</evidence>